<gene>
    <name evidence="2" type="ORF">Celaphus_00018721</name>
</gene>
<dbReference type="OrthoDB" id="79455at2759"/>
<protein>
    <recommendedName>
        <fullName evidence="4">SAP domain-containing protein</fullName>
    </recommendedName>
</protein>
<evidence type="ECO:0000313" key="3">
    <source>
        <dbReference type="Proteomes" id="UP000242450"/>
    </source>
</evidence>
<sequence length="74" mass="8432">MDVRRLKMNELNKELQHHGPDTRCVKAELAERLQAALKAEDPDDGRELEAIDEPGRPGKATRCHGQYYHAEPLL</sequence>
<feature type="region of interest" description="Disordered" evidence="1">
    <location>
        <begin position="40"/>
        <end position="64"/>
    </location>
</feature>
<dbReference type="AlphaFoldDB" id="A0A212C675"/>
<name>A0A212C675_CEREH</name>
<dbReference type="Proteomes" id="UP000242450">
    <property type="component" value="Chromosome 28"/>
</dbReference>
<comment type="caution">
    <text evidence="2">The sequence shown here is derived from an EMBL/GenBank/DDBJ whole genome shotgun (WGS) entry which is preliminary data.</text>
</comment>
<dbReference type="Gene3D" id="1.10.720.30">
    <property type="entry name" value="SAP domain"/>
    <property type="match status" value="1"/>
</dbReference>
<dbReference type="InterPro" id="IPR036361">
    <property type="entry name" value="SAP_dom_sf"/>
</dbReference>
<dbReference type="SUPFAM" id="SSF68906">
    <property type="entry name" value="SAP domain"/>
    <property type="match status" value="1"/>
</dbReference>
<evidence type="ECO:0008006" key="4">
    <source>
        <dbReference type="Google" id="ProtNLM"/>
    </source>
</evidence>
<evidence type="ECO:0000313" key="2">
    <source>
        <dbReference type="EMBL" id="OWK01501.1"/>
    </source>
</evidence>
<feature type="compositionally biased region" description="Basic and acidic residues" evidence="1">
    <location>
        <begin position="45"/>
        <end position="56"/>
    </location>
</feature>
<organism evidence="2 3">
    <name type="scientific">Cervus elaphus hippelaphus</name>
    <name type="common">European red deer</name>
    <dbReference type="NCBI Taxonomy" id="46360"/>
    <lineage>
        <taxon>Eukaryota</taxon>
        <taxon>Metazoa</taxon>
        <taxon>Chordata</taxon>
        <taxon>Craniata</taxon>
        <taxon>Vertebrata</taxon>
        <taxon>Euteleostomi</taxon>
        <taxon>Mammalia</taxon>
        <taxon>Eutheria</taxon>
        <taxon>Laurasiatheria</taxon>
        <taxon>Artiodactyla</taxon>
        <taxon>Ruminantia</taxon>
        <taxon>Pecora</taxon>
        <taxon>Cervidae</taxon>
        <taxon>Cervinae</taxon>
        <taxon>Cervus</taxon>
    </lineage>
</organism>
<proteinExistence type="predicted"/>
<accession>A0A212C675</accession>
<evidence type="ECO:0000256" key="1">
    <source>
        <dbReference type="SAM" id="MobiDB-lite"/>
    </source>
</evidence>
<reference evidence="2 3" key="1">
    <citation type="journal article" date="2018" name="Mol. Genet. Genomics">
        <title>The red deer Cervus elaphus genome CerEla1.0: sequencing, annotating, genes, and chromosomes.</title>
        <authorList>
            <person name="Bana N.A."/>
            <person name="Nyiri A."/>
            <person name="Nagy J."/>
            <person name="Frank K."/>
            <person name="Nagy T."/>
            <person name="Steger V."/>
            <person name="Schiller M."/>
            <person name="Lakatos P."/>
            <person name="Sugar L."/>
            <person name="Horn P."/>
            <person name="Barta E."/>
            <person name="Orosz L."/>
        </authorList>
    </citation>
    <scope>NUCLEOTIDE SEQUENCE [LARGE SCALE GENOMIC DNA]</scope>
    <source>
        <strain evidence="2">Hungarian</strain>
    </source>
</reference>
<dbReference type="EMBL" id="MKHE01000028">
    <property type="protein sequence ID" value="OWK01501.1"/>
    <property type="molecule type" value="Genomic_DNA"/>
</dbReference>
<keyword evidence="3" id="KW-1185">Reference proteome</keyword>